<dbReference type="Pfam" id="PF03119">
    <property type="entry name" value="DNA_ligase_ZBD"/>
    <property type="match status" value="1"/>
</dbReference>
<dbReference type="FunFam" id="2.40.50.140:FF:000012">
    <property type="entry name" value="DNA ligase"/>
    <property type="match status" value="1"/>
</dbReference>
<accession>A0A451DCP5</accession>
<dbReference type="GO" id="GO:0005829">
    <property type="term" value="C:cytosol"/>
    <property type="evidence" value="ECO:0007669"/>
    <property type="project" value="TreeGrafter"/>
</dbReference>
<dbReference type="GO" id="GO:0006281">
    <property type="term" value="P:DNA repair"/>
    <property type="evidence" value="ECO:0007669"/>
    <property type="project" value="UniProtKB-KW"/>
</dbReference>
<dbReference type="InterPro" id="IPR013839">
    <property type="entry name" value="DNAligase_adenylation"/>
</dbReference>
<dbReference type="EMBL" id="LR217720">
    <property type="protein sequence ID" value="VFP84219.1"/>
    <property type="molecule type" value="Genomic_DNA"/>
</dbReference>
<evidence type="ECO:0000313" key="16">
    <source>
        <dbReference type="EMBL" id="VFP84219.1"/>
    </source>
</evidence>
<dbReference type="SUPFAM" id="SSF50249">
    <property type="entry name" value="Nucleic acid-binding proteins"/>
    <property type="match status" value="1"/>
</dbReference>
<comment type="catalytic activity">
    <reaction evidence="12 14">
        <text>NAD(+) + (deoxyribonucleotide)n-3'-hydroxyl + 5'-phospho-(deoxyribonucleotide)m = (deoxyribonucleotide)n+m + AMP + beta-nicotinamide D-nucleotide.</text>
        <dbReference type="EC" id="6.5.1.2"/>
    </reaction>
</comment>
<feature type="binding site" evidence="14">
    <location>
        <position position="137"/>
    </location>
    <ligand>
        <name>NAD(+)</name>
        <dbReference type="ChEBI" id="CHEBI:57540"/>
    </ligand>
</feature>
<keyword evidence="10 14" id="KW-0520">NAD</keyword>
<feature type="active site" description="N6-AMP-lysine intermediate" evidence="14">
    <location>
        <position position="116"/>
    </location>
</feature>
<dbReference type="HAMAP" id="MF_01588">
    <property type="entry name" value="DNA_ligase_A"/>
    <property type="match status" value="1"/>
</dbReference>
<name>A0A451DCP5_9GAMM</name>
<dbReference type="PANTHER" id="PTHR23389:SF9">
    <property type="entry name" value="DNA LIGASE"/>
    <property type="match status" value="1"/>
</dbReference>
<keyword evidence="7 14" id="KW-0227">DNA damage</keyword>
<dbReference type="InterPro" id="IPR001679">
    <property type="entry name" value="DNA_ligase"/>
</dbReference>
<dbReference type="InterPro" id="IPR012340">
    <property type="entry name" value="NA-bd_OB-fold"/>
</dbReference>
<dbReference type="InterPro" id="IPR041663">
    <property type="entry name" value="DisA/LigA_HHH"/>
</dbReference>
<comment type="cofactor">
    <cofactor evidence="14">
        <name>Mg(2+)</name>
        <dbReference type="ChEBI" id="CHEBI:18420"/>
    </cofactor>
    <cofactor evidence="14">
        <name>Mn(2+)</name>
        <dbReference type="ChEBI" id="CHEBI:29035"/>
    </cofactor>
</comment>
<evidence type="ECO:0000256" key="5">
    <source>
        <dbReference type="ARBA" id="ARBA00022705"/>
    </source>
</evidence>
<dbReference type="PIRSF" id="PIRSF001604">
    <property type="entry name" value="LigA"/>
    <property type="match status" value="1"/>
</dbReference>
<dbReference type="InterPro" id="IPR013840">
    <property type="entry name" value="DNAligase_N"/>
</dbReference>
<dbReference type="Pfam" id="PF12826">
    <property type="entry name" value="HHH_2"/>
    <property type="match status" value="1"/>
</dbReference>
<keyword evidence="9 14" id="KW-0460">Magnesium</keyword>
<dbReference type="SMART" id="SM00532">
    <property type="entry name" value="LIGANc"/>
    <property type="match status" value="1"/>
</dbReference>
<dbReference type="GO" id="GO:0006260">
    <property type="term" value="P:DNA replication"/>
    <property type="evidence" value="ECO:0007669"/>
    <property type="project" value="UniProtKB-KW"/>
</dbReference>
<comment type="similarity">
    <text evidence="13 14">Belongs to the NAD-dependent DNA ligase family. LigA subfamily.</text>
</comment>
<dbReference type="SUPFAM" id="SSF56091">
    <property type="entry name" value="DNA ligase/mRNA capping enzyme, catalytic domain"/>
    <property type="match status" value="1"/>
</dbReference>
<dbReference type="OrthoDB" id="9759736at2"/>
<keyword evidence="8 14" id="KW-0862">Zinc</keyword>
<dbReference type="RefSeq" id="WP_157989717.1">
    <property type="nucleotide sequence ID" value="NZ_LR217720.1"/>
</dbReference>
<comment type="function">
    <text evidence="1 14">DNA ligase that catalyzes the formation of phosphodiester linkages between 5'-phosphoryl and 3'-hydroxyl groups in double-stranded DNA using NAD as a coenzyme and as the energy source for the reaction. It is essential for DNA replication and repair of damaged DNA.</text>
</comment>
<feature type="binding site" evidence="14">
    <location>
        <position position="175"/>
    </location>
    <ligand>
        <name>NAD(+)</name>
        <dbReference type="ChEBI" id="CHEBI:57540"/>
    </ligand>
</feature>
<dbReference type="InterPro" id="IPR018239">
    <property type="entry name" value="DNA_ligase_AS"/>
</dbReference>
<keyword evidence="5 14" id="KW-0235">DNA replication</keyword>
<dbReference type="FunFam" id="3.30.470.30:FF:000001">
    <property type="entry name" value="DNA ligase"/>
    <property type="match status" value="1"/>
</dbReference>
<keyword evidence="4 14" id="KW-0436">Ligase</keyword>
<feature type="binding site" evidence="14">
    <location>
        <position position="412"/>
    </location>
    <ligand>
        <name>Zn(2+)</name>
        <dbReference type="ChEBI" id="CHEBI:29105"/>
    </ligand>
</feature>
<dbReference type="Gene3D" id="1.10.287.610">
    <property type="entry name" value="Helix hairpin bin"/>
    <property type="match status" value="1"/>
</dbReference>
<evidence type="ECO:0000256" key="7">
    <source>
        <dbReference type="ARBA" id="ARBA00022763"/>
    </source>
</evidence>
<dbReference type="Proteomes" id="UP000294418">
    <property type="component" value="Chromosome"/>
</dbReference>
<dbReference type="AlphaFoldDB" id="A0A451DCP5"/>
<dbReference type="GO" id="GO:0046872">
    <property type="term" value="F:metal ion binding"/>
    <property type="evidence" value="ECO:0007669"/>
    <property type="project" value="UniProtKB-KW"/>
</dbReference>
<feature type="binding site" evidence="14">
    <location>
        <position position="114"/>
    </location>
    <ligand>
        <name>NAD(+)</name>
        <dbReference type="ChEBI" id="CHEBI:57540"/>
    </ligand>
</feature>
<evidence type="ECO:0000256" key="4">
    <source>
        <dbReference type="ARBA" id="ARBA00022598"/>
    </source>
</evidence>
<proteinExistence type="inferred from homology"/>
<gene>
    <name evidence="14 16" type="primary">ligA</name>
    <name evidence="16" type="ORF">ERCILAFE3058_302</name>
</gene>
<evidence type="ECO:0000259" key="15">
    <source>
        <dbReference type="SMART" id="SM00532"/>
    </source>
</evidence>
<dbReference type="Gene3D" id="6.20.10.30">
    <property type="match status" value="1"/>
</dbReference>
<keyword evidence="14" id="KW-0464">Manganese</keyword>
<dbReference type="InterPro" id="IPR004150">
    <property type="entry name" value="NAD_DNA_ligase_OB"/>
</dbReference>
<organism evidence="16 17">
    <name type="scientific">Candidatus Erwinia haradaeae</name>
    <dbReference type="NCBI Taxonomy" id="1922217"/>
    <lineage>
        <taxon>Bacteria</taxon>
        <taxon>Pseudomonadati</taxon>
        <taxon>Pseudomonadota</taxon>
        <taxon>Gammaproteobacteria</taxon>
        <taxon>Enterobacterales</taxon>
        <taxon>Erwiniaceae</taxon>
        <taxon>Erwinia</taxon>
    </lineage>
</organism>
<sequence>MQSIKDKIINLKALIHHHQYKYYIMDSPEIPDAEYDKLIDTLHQLEVNYPNFITLDSPTQCVGGSVLGSVLQKVTHKTPMLSLDNISHDVSYIKFYQRLQESLKIDDDITVCCDLKVDGLAVTLLYVHGDLVQASTRGDGTTGEDISDNIRTIQAIPQCLDSNNPIPDYLEVRGEVFMPHAGFEKLNTQASQDGKKIFANSRNAAAGSLRHRDPRVTAMRPLAFVSYGFGLLTDGILPCSHMACLQYLSTLGIPVSDYLRLCRHPREVLDFYHYIEKHRSSLAFDIDGIVIKVDNLSLQERLGSTSRAPRWAVAFKFPAQEKITRVHSVEFQVSRTGAITPVAKLEPILISGVMVSSATLHNHAEINRLGLKIGHHVIVRRAGDVIPKIMSVIKTRPYANLNVHDIIFPTKCPVCGSKIKQMPQEVIARCTGGLICAAQRLGALKHFVSRKALNIHGVGGQILNQLVNKGYVQNPADLFSLTLQQLTSLDHICLKSAQNILGALTKSKRTTFARFLYSLGIREIGTVTAENLAEHFGTIDSLMKANLTTLQEVDGVGRATASNIKTFFNEENNYKVIRLLVERFGIHWS</sequence>
<keyword evidence="6 14" id="KW-0479">Metal-binding</keyword>
<reference evidence="16 17" key="1">
    <citation type="submission" date="2019-02" db="EMBL/GenBank/DDBJ databases">
        <authorList>
            <person name="Manzano-Marin A."/>
            <person name="Manzano-Marin A."/>
        </authorList>
    </citation>
    <scope>NUCLEOTIDE SEQUENCE [LARGE SCALE GENOMIC DNA]</scope>
    <source>
        <strain evidence="16 17">ErCilaricifoliae</strain>
    </source>
</reference>
<dbReference type="PROSITE" id="PS01055">
    <property type="entry name" value="DNA_LIGASE_N1"/>
    <property type="match status" value="1"/>
</dbReference>
<evidence type="ECO:0000256" key="11">
    <source>
        <dbReference type="ARBA" id="ARBA00023204"/>
    </source>
</evidence>
<dbReference type="NCBIfam" id="NF005932">
    <property type="entry name" value="PRK07956.1"/>
    <property type="match status" value="1"/>
</dbReference>
<keyword evidence="11 14" id="KW-0234">DNA repair</keyword>
<feature type="domain" description="NAD-dependent DNA ligase N-terminal" evidence="15">
    <location>
        <begin position="3"/>
        <end position="452"/>
    </location>
</feature>
<dbReference type="Gene3D" id="1.10.150.20">
    <property type="entry name" value="5' to 3' exonuclease, C-terminal subdomain"/>
    <property type="match status" value="2"/>
</dbReference>
<feature type="binding site" evidence="14">
    <location>
        <position position="415"/>
    </location>
    <ligand>
        <name>Zn(2+)</name>
        <dbReference type="ChEBI" id="CHEBI:29105"/>
    </ligand>
</feature>
<feature type="binding site" evidence="14">
    <location>
        <position position="436"/>
    </location>
    <ligand>
        <name>Zn(2+)</name>
        <dbReference type="ChEBI" id="CHEBI:29105"/>
    </ligand>
</feature>
<dbReference type="InterPro" id="IPR004149">
    <property type="entry name" value="Znf_DNAligase_C4"/>
</dbReference>
<evidence type="ECO:0000313" key="17">
    <source>
        <dbReference type="Proteomes" id="UP000294418"/>
    </source>
</evidence>
<evidence type="ECO:0000256" key="8">
    <source>
        <dbReference type="ARBA" id="ARBA00022833"/>
    </source>
</evidence>
<dbReference type="FunFam" id="1.10.150.20:FF:000006">
    <property type="entry name" value="DNA ligase"/>
    <property type="match status" value="1"/>
</dbReference>
<feature type="binding site" evidence="14">
    <location>
        <position position="292"/>
    </location>
    <ligand>
        <name>NAD(+)</name>
        <dbReference type="ChEBI" id="CHEBI:57540"/>
    </ligand>
</feature>
<evidence type="ECO:0000256" key="13">
    <source>
        <dbReference type="ARBA" id="ARBA00060881"/>
    </source>
</evidence>
<evidence type="ECO:0000256" key="3">
    <source>
        <dbReference type="ARBA" id="ARBA00013308"/>
    </source>
</evidence>
<dbReference type="Gene3D" id="2.40.50.140">
    <property type="entry name" value="Nucleic acid-binding proteins"/>
    <property type="match status" value="1"/>
</dbReference>
<evidence type="ECO:0000256" key="1">
    <source>
        <dbReference type="ARBA" id="ARBA00004067"/>
    </source>
</evidence>
<dbReference type="Pfam" id="PF03120">
    <property type="entry name" value="OB_DNA_ligase"/>
    <property type="match status" value="1"/>
</dbReference>
<dbReference type="GO" id="GO:0003911">
    <property type="term" value="F:DNA ligase (NAD+) activity"/>
    <property type="evidence" value="ECO:0007669"/>
    <property type="project" value="UniProtKB-UniRule"/>
</dbReference>
<feature type="binding site" evidence="14">
    <location>
        <position position="316"/>
    </location>
    <ligand>
        <name>NAD(+)</name>
        <dbReference type="ChEBI" id="CHEBI:57540"/>
    </ligand>
</feature>
<feature type="binding site" evidence="14">
    <location>
        <begin position="82"/>
        <end position="83"/>
    </location>
    <ligand>
        <name>NAD(+)</name>
        <dbReference type="ChEBI" id="CHEBI:57540"/>
    </ligand>
</feature>
<dbReference type="SUPFAM" id="SSF47781">
    <property type="entry name" value="RuvA domain 2-like"/>
    <property type="match status" value="1"/>
</dbReference>
<evidence type="ECO:0000256" key="12">
    <source>
        <dbReference type="ARBA" id="ARBA00034005"/>
    </source>
</evidence>
<dbReference type="FunFam" id="1.10.150.20:FF:000007">
    <property type="entry name" value="DNA ligase"/>
    <property type="match status" value="1"/>
</dbReference>
<evidence type="ECO:0000256" key="10">
    <source>
        <dbReference type="ARBA" id="ARBA00023027"/>
    </source>
</evidence>
<dbReference type="PANTHER" id="PTHR23389">
    <property type="entry name" value="CHROMOSOME TRANSMISSION FIDELITY FACTOR 18"/>
    <property type="match status" value="1"/>
</dbReference>
<dbReference type="NCBIfam" id="TIGR00575">
    <property type="entry name" value="dnlj"/>
    <property type="match status" value="1"/>
</dbReference>
<evidence type="ECO:0000256" key="14">
    <source>
        <dbReference type="HAMAP-Rule" id="MF_01588"/>
    </source>
</evidence>
<dbReference type="Pfam" id="PF01653">
    <property type="entry name" value="DNA_ligase_aden"/>
    <property type="match status" value="1"/>
</dbReference>
<dbReference type="InterPro" id="IPR010994">
    <property type="entry name" value="RuvA_2-like"/>
</dbReference>
<protein>
    <recommendedName>
        <fullName evidence="3 14">DNA ligase</fullName>
        <ecNumber evidence="2 14">6.5.1.2</ecNumber>
    </recommendedName>
    <alternativeName>
        <fullName evidence="14">Polydeoxyribonucleotide synthase [NAD(+)]</fullName>
    </alternativeName>
</protein>
<dbReference type="EC" id="6.5.1.2" evidence="2 14"/>
<dbReference type="CDD" id="cd00114">
    <property type="entry name" value="LIGANc"/>
    <property type="match status" value="1"/>
</dbReference>
<evidence type="ECO:0000256" key="6">
    <source>
        <dbReference type="ARBA" id="ARBA00022723"/>
    </source>
</evidence>
<comment type="caution">
    <text evidence="14">Lacks conserved residue(s) required for the propagation of feature annotation.</text>
</comment>
<evidence type="ECO:0000256" key="2">
    <source>
        <dbReference type="ARBA" id="ARBA00012722"/>
    </source>
</evidence>
<evidence type="ECO:0000256" key="9">
    <source>
        <dbReference type="ARBA" id="ARBA00022842"/>
    </source>
</evidence>
<dbReference type="Gene3D" id="3.30.470.30">
    <property type="entry name" value="DNA ligase/mRNA capping enzyme"/>
    <property type="match status" value="1"/>
</dbReference>
<feature type="binding site" evidence="14">
    <location>
        <begin position="32"/>
        <end position="36"/>
    </location>
    <ligand>
        <name>NAD(+)</name>
        <dbReference type="ChEBI" id="CHEBI:57540"/>
    </ligand>
</feature>